<organism evidence="2 3">
    <name type="scientific">Allocatelliglobosispora scoriae</name>
    <dbReference type="NCBI Taxonomy" id="643052"/>
    <lineage>
        <taxon>Bacteria</taxon>
        <taxon>Bacillati</taxon>
        <taxon>Actinomycetota</taxon>
        <taxon>Actinomycetes</taxon>
        <taxon>Micromonosporales</taxon>
        <taxon>Micromonosporaceae</taxon>
        <taxon>Allocatelliglobosispora</taxon>
    </lineage>
</organism>
<reference evidence="2 3" key="1">
    <citation type="submission" date="2020-08" db="EMBL/GenBank/DDBJ databases">
        <title>Sequencing the genomes of 1000 actinobacteria strains.</title>
        <authorList>
            <person name="Klenk H.-P."/>
        </authorList>
    </citation>
    <scope>NUCLEOTIDE SEQUENCE [LARGE SCALE GENOMIC DNA]</scope>
    <source>
        <strain evidence="2 3">DSM 45362</strain>
    </source>
</reference>
<comment type="caution">
    <text evidence="2">The sequence shown here is derived from an EMBL/GenBank/DDBJ whole genome shotgun (WGS) entry which is preliminary data.</text>
</comment>
<keyword evidence="1" id="KW-0472">Membrane</keyword>
<proteinExistence type="predicted"/>
<dbReference type="Proteomes" id="UP000587527">
    <property type="component" value="Unassembled WGS sequence"/>
</dbReference>
<evidence type="ECO:0000313" key="3">
    <source>
        <dbReference type="Proteomes" id="UP000587527"/>
    </source>
</evidence>
<evidence type="ECO:0000313" key="2">
    <source>
        <dbReference type="EMBL" id="MBB5873616.1"/>
    </source>
</evidence>
<evidence type="ECO:0000256" key="1">
    <source>
        <dbReference type="SAM" id="Phobius"/>
    </source>
</evidence>
<sequence>MPDLLSEDDTRSAFADVRAAELSLVRPPGTAAAHRTVRRRRTTAALTVAGCAALVLGAASLGIGGLGDDGETPGAPPSGEAVNLTALAEIARAALPLDDEERERVVNSSSGPLDADIRNTDDAGRATTYQLLITCVGAGSIHFQLAAGANRIEEEIDCGATRMAAAGGAMLLSLPGPESRPHEIAVTVEPDVRALYHAGYAYVVMQL</sequence>
<dbReference type="EMBL" id="JACHMN010000003">
    <property type="protein sequence ID" value="MBB5873616.1"/>
    <property type="molecule type" value="Genomic_DNA"/>
</dbReference>
<gene>
    <name evidence="2" type="ORF">F4553_007050</name>
</gene>
<dbReference type="AlphaFoldDB" id="A0A841C172"/>
<feature type="transmembrane region" description="Helical" evidence="1">
    <location>
        <begin position="44"/>
        <end position="67"/>
    </location>
</feature>
<keyword evidence="3" id="KW-1185">Reference proteome</keyword>
<name>A0A841C172_9ACTN</name>
<keyword evidence="1" id="KW-1133">Transmembrane helix</keyword>
<keyword evidence="1" id="KW-0812">Transmembrane</keyword>
<accession>A0A841C172</accession>
<protein>
    <submittedName>
        <fullName evidence="2">Uncharacterized protein</fullName>
    </submittedName>
</protein>
<dbReference type="RefSeq" id="WP_184845050.1">
    <property type="nucleotide sequence ID" value="NZ_JACHMN010000003.1"/>
</dbReference>